<comment type="subunit">
    <text evidence="4">Eukaryotic pyruvate dehydrogenase (PDH) complexes are organized as a core consisting of the oligomeric dihydrolipoamide acetyl-transferase (E2), around which are arranged multiple copies of pyruvate dehydrogenase (E1), dihydrolipoamide dehydrogenase (E3) and protein X (E3BP) bound by non-covalent bonds.</text>
</comment>
<evidence type="ECO:0000256" key="1">
    <source>
        <dbReference type="ARBA" id="ARBA00007317"/>
    </source>
</evidence>
<dbReference type="PROSITE" id="PS51826">
    <property type="entry name" value="PSBD"/>
    <property type="match status" value="1"/>
</dbReference>
<dbReference type="SUPFAM" id="SSF51230">
    <property type="entry name" value="Single hybrid motif"/>
    <property type="match status" value="1"/>
</dbReference>
<evidence type="ECO:0000256" key="3">
    <source>
        <dbReference type="ARBA" id="ARBA00022946"/>
    </source>
</evidence>
<dbReference type="PROSITE" id="PS00189">
    <property type="entry name" value="LIPOYL"/>
    <property type="match status" value="1"/>
</dbReference>
<comment type="similarity">
    <text evidence="1">Belongs to the 2-oxoacid dehydrogenase family.</text>
</comment>
<organism evidence="8 9">
    <name type="scientific">Maudiozyma humilis</name>
    <name type="common">Sour dough yeast</name>
    <name type="synonym">Kazachstania humilis</name>
    <dbReference type="NCBI Taxonomy" id="51915"/>
    <lineage>
        <taxon>Eukaryota</taxon>
        <taxon>Fungi</taxon>
        <taxon>Dikarya</taxon>
        <taxon>Ascomycota</taxon>
        <taxon>Saccharomycotina</taxon>
        <taxon>Saccharomycetes</taxon>
        <taxon>Saccharomycetales</taxon>
        <taxon>Saccharomycetaceae</taxon>
        <taxon>Maudiozyma</taxon>
    </lineage>
</organism>
<keyword evidence="2" id="KW-0450">Lipoyl</keyword>
<dbReference type="InterPro" id="IPR011053">
    <property type="entry name" value="Single_hybrid_motif"/>
</dbReference>
<keyword evidence="3" id="KW-0809">Transit peptide</keyword>
<name>A0AAV5RWQ8_MAUHU</name>
<dbReference type="Gene3D" id="4.10.320.10">
    <property type="entry name" value="E3-binding domain"/>
    <property type="match status" value="1"/>
</dbReference>
<evidence type="ECO:0000256" key="4">
    <source>
        <dbReference type="ARBA" id="ARBA00065810"/>
    </source>
</evidence>
<dbReference type="Proteomes" id="UP001377567">
    <property type="component" value="Unassembled WGS sequence"/>
</dbReference>
<dbReference type="Pfam" id="PF00364">
    <property type="entry name" value="Biotin_lipoyl"/>
    <property type="match status" value="1"/>
</dbReference>
<dbReference type="SUPFAM" id="SSF47005">
    <property type="entry name" value="Peripheral subunit-binding domain of 2-oxo acid dehydrogenase complex"/>
    <property type="match status" value="1"/>
</dbReference>
<dbReference type="AlphaFoldDB" id="A0AAV5RWQ8"/>
<keyword evidence="9" id="KW-1185">Reference proteome</keyword>
<feature type="region of interest" description="Disordered" evidence="5">
    <location>
        <begin position="238"/>
        <end position="267"/>
    </location>
</feature>
<comment type="caution">
    <text evidence="8">The sequence shown here is derived from an EMBL/GenBank/DDBJ whole genome shotgun (WGS) entry which is preliminary data.</text>
</comment>
<dbReference type="InterPro" id="IPR036625">
    <property type="entry name" value="E3-bd_dom_sf"/>
</dbReference>
<reference evidence="8 9" key="1">
    <citation type="journal article" date="2023" name="Elife">
        <title>Identification of key yeast species and microbe-microbe interactions impacting larval growth of Drosophila in the wild.</title>
        <authorList>
            <person name="Mure A."/>
            <person name="Sugiura Y."/>
            <person name="Maeda R."/>
            <person name="Honda K."/>
            <person name="Sakurai N."/>
            <person name="Takahashi Y."/>
            <person name="Watada M."/>
            <person name="Katoh T."/>
            <person name="Gotoh A."/>
            <person name="Gotoh Y."/>
            <person name="Taniguchi I."/>
            <person name="Nakamura K."/>
            <person name="Hayashi T."/>
            <person name="Katayama T."/>
            <person name="Uemura T."/>
            <person name="Hattori Y."/>
        </authorList>
    </citation>
    <scope>NUCLEOTIDE SEQUENCE [LARGE SCALE GENOMIC DNA]</scope>
    <source>
        <strain evidence="8 9">KH-74</strain>
    </source>
</reference>
<evidence type="ECO:0000256" key="2">
    <source>
        <dbReference type="ARBA" id="ARBA00022823"/>
    </source>
</evidence>
<evidence type="ECO:0000256" key="5">
    <source>
        <dbReference type="SAM" id="MobiDB-lite"/>
    </source>
</evidence>
<feature type="compositionally biased region" description="Basic and acidic residues" evidence="5">
    <location>
        <begin position="133"/>
        <end position="143"/>
    </location>
</feature>
<dbReference type="PANTHER" id="PTHR23151">
    <property type="entry name" value="DIHYDROLIPOAMIDE ACETYL/SUCCINYL-TRANSFERASE-RELATED"/>
    <property type="match status" value="1"/>
</dbReference>
<protein>
    <submittedName>
        <fullName evidence="8">Pdx1 protein</fullName>
    </submittedName>
</protein>
<dbReference type="PANTHER" id="PTHR23151:SF82">
    <property type="entry name" value="PYRUVATE DEHYDROGENASE COMPLEX PROTEIN X COMPONENT, MITOCHONDRIAL"/>
    <property type="match status" value="1"/>
</dbReference>
<evidence type="ECO:0000313" key="9">
    <source>
        <dbReference type="Proteomes" id="UP001377567"/>
    </source>
</evidence>
<dbReference type="GO" id="GO:0045254">
    <property type="term" value="C:pyruvate dehydrogenase complex"/>
    <property type="evidence" value="ECO:0007669"/>
    <property type="project" value="InterPro"/>
</dbReference>
<dbReference type="GO" id="GO:0006086">
    <property type="term" value="P:pyruvate decarboxylation to acetyl-CoA"/>
    <property type="evidence" value="ECO:0007669"/>
    <property type="project" value="InterPro"/>
</dbReference>
<feature type="compositionally biased region" description="Low complexity" evidence="5">
    <location>
        <begin position="149"/>
        <end position="160"/>
    </location>
</feature>
<sequence length="412" mass="43302">MLAPHTRMALRSATLPLRTLHHRLLHSSAAISAVMPYRMPAMSPTMESGGIVEWKVAPGGSFSAGDVLLEIETDKAQIDVEAQDDGQLVKVLRNNGDKDIPVGETIAYTAEPEDDLGSIDLAALTGGQAPAPESKKPVSESKKPAPITPMASASAPVASPNKQQTLLPSVAILLAENGISREDAIANIPGTGLHGTLLKGDVLAYLGTIPADAASSIGAYVDRSTHLDLSGIEKTVLTSDQNKIPAPQDTSAPAQEDRAAPKSTASAPPVITLEEDIKLSVPGSVSPSQLQASVSAFLKEAYQYAHLGDLSAMQSEHYDPLFEELVAPERRAARFTYSFELEQAHSGAMAGSHDDIFDLLAGSASGTATSGATGPDEYVLALDVTVSNAFADSREKANLFMDYVHDLEDAQV</sequence>
<dbReference type="InterPro" id="IPR045257">
    <property type="entry name" value="E2/Pdx1"/>
</dbReference>
<evidence type="ECO:0000259" key="6">
    <source>
        <dbReference type="PROSITE" id="PS50968"/>
    </source>
</evidence>
<feature type="region of interest" description="Disordered" evidence="5">
    <location>
        <begin position="126"/>
        <end position="160"/>
    </location>
</feature>
<dbReference type="InterPro" id="IPR004167">
    <property type="entry name" value="PSBD"/>
</dbReference>
<dbReference type="Gene3D" id="2.40.50.100">
    <property type="match status" value="1"/>
</dbReference>
<dbReference type="EMBL" id="BTGD01000006">
    <property type="protein sequence ID" value="GMM55802.1"/>
    <property type="molecule type" value="Genomic_DNA"/>
</dbReference>
<proteinExistence type="inferred from homology"/>
<dbReference type="GO" id="GO:0004742">
    <property type="term" value="F:dihydrolipoyllysine-residue acetyltransferase activity"/>
    <property type="evidence" value="ECO:0007669"/>
    <property type="project" value="TreeGrafter"/>
</dbReference>
<dbReference type="FunFam" id="2.40.50.100:FF:000010">
    <property type="entry name" value="Acetyltransferase component of pyruvate dehydrogenase complex"/>
    <property type="match status" value="1"/>
</dbReference>
<gene>
    <name evidence="8" type="ORF">DAKH74_024180</name>
</gene>
<evidence type="ECO:0000313" key="8">
    <source>
        <dbReference type="EMBL" id="GMM55802.1"/>
    </source>
</evidence>
<accession>A0AAV5RWQ8</accession>
<dbReference type="CDD" id="cd06849">
    <property type="entry name" value="lipoyl_domain"/>
    <property type="match status" value="1"/>
</dbReference>
<feature type="domain" description="Lipoyl-binding" evidence="6">
    <location>
        <begin position="30"/>
        <end position="110"/>
    </location>
</feature>
<dbReference type="InterPro" id="IPR003016">
    <property type="entry name" value="2-oxoA_DH_lipoyl-BS"/>
</dbReference>
<dbReference type="PROSITE" id="PS50968">
    <property type="entry name" value="BIOTINYL_LIPOYL"/>
    <property type="match status" value="1"/>
</dbReference>
<feature type="domain" description="Peripheral subunit-binding (PSBD)" evidence="7">
    <location>
        <begin position="165"/>
        <end position="206"/>
    </location>
</feature>
<evidence type="ECO:0000259" key="7">
    <source>
        <dbReference type="PROSITE" id="PS51826"/>
    </source>
</evidence>
<feature type="compositionally biased region" description="Polar residues" evidence="5">
    <location>
        <begin position="238"/>
        <end position="253"/>
    </location>
</feature>
<dbReference type="InterPro" id="IPR000089">
    <property type="entry name" value="Biotin_lipoyl"/>
</dbReference>